<dbReference type="Proteomes" id="UP000772618">
    <property type="component" value="Unassembled WGS sequence"/>
</dbReference>
<reference evidence="2 3" key="1">
    <citation type="submission" date="2021-05" db="EMBL/GenBank/DDBJ databases">
        <title>A Polyphasic approach of four new species of the genus Ohtaekwangia: Ohtaekwangia histidinii sp. nov., Ohtaekwangia cretensis sp. nov., Ohtaekwangia indiensis sp. nov., Ohtaekwangia reichenbachii sp. nov. from diverse environment.</title>
        <authorList>
            <person name="Octaviana S."/>
        </authorList>
    </citation>
    <scope>NUCLEOTIDE SEQUENCE [LARGE SCALE GENOMIC DNA]</scope>
    <source>
        <strain evidence="2 3">PWU20</strain>
    </source>
</reference>
<accession>A0ABS5VRT5</accession>
<proteinExistence type="predicted"/>
<evidence type="ECO:0000259" key="1">
    <source>
        <dbReference type="Pfam" id="PF10988"/>
    </source>
</evidence>
<dbReference type="PROSITE" id="PS51257">
    <property type="entry name" value="PROKAR_LIPOPROTEIN"/>
    <property type="match status" value="1"/>
</dbReference>
<evidence type="ECO:0000313" key="2">
    <source>
        <dbReference type="EMBL" id="MBT1704160.1"/>
    </source>
</evidence>
<dbReference type="Gene3D" id="2.160.20.120">
    <property type="match status" value="1"/>
</dbReference>
<dbReference type="Pfam" id="PF10988">
    <property type="entry name" value="DUF2807"/>
    <property type="match status" value="1"/>
</dbReference>
<comment type="caution">
    <text evidence="2">The sequence shown here is derived from an EMBL/GenBank/DDBJ whole genome shotgun (WGS) entry which is preliminary data.</text>
</comment>
<protein>
    <submittedName>
        <fullName evidence="2">DUF2807 domain-containing protein</fullName>
    </submittedName>
</protein>
<evidence type="ECO:0000313" key="3">
    <source>
        <dbReference type="Proteomes" id="UP000772618"/>
    </source>
</evidence>
<sequence>MTIGIRKAFWLVGLVATLIVSCEDVDDPGPKQADERKFSVVEFDRLDVGDAFQVSVEQGQFFEVIASGDRRNLDDLEVKKEGTTLLIGYDDRKGRKHTTSIVIRMPQLLSANFSGATDSRISGFVDADEFNLTVSGASICQLNIEAIEVDVLVSGASHVSMRGRAERLNCQERLPFTLMDFL</sequence>
<keyword evidence="3" id="KW-1185">Reference proteome</keyword>
<organism evidence="2 3">
    <name type="scientific">Chryseosolibacter indicus</name>
    <dbReference type="NCBI Taxonomy" id="2782351"/>
    <lineage>
        <taxon>Bacteria</taxon>
        <taxon>Pseudomonadati</taxon>
        <taxon>Bacteroidota</taxon>
        <taxon>Cytophagia</taxon>
        <taxon>Cytophagales</taxon>
        <taxon>Chryseotaleaceae</taxon>
        <taxon>Chryseosolibacter</taxon>
    </lineage>
</organism>
<dbReference type="InterPro" id="IPR021255">
    <property type="entry name" value="DUF2807"/>
</dbReference>
<gene>
    <name evidence="2" type="ORF">KK060_12775</name>
</gene>
<feature type="domain" description="Putative auto-transporter adhesin head GIN" evidence="1">
    <location>
        <begin position="42"/>
        <end position="170"/>
    </location>
</feature>
<name>A0ABS5VRT5_9BACT</name>
<dbReference type="EMBL" id="JAHESD010000026">
    <property type="protein sequence ID" value="MBT1704160.1"/>
    <property type="molecule type" value="Genomic_DNA"/>
</dbReference>